<keyword evidence="4" id="KW-1185">Reference proteome</keyword>
<sequence>MEHQYELTFEDYAAFNLHFVKESKTAMQSFWIQRIIGPVIFLSFPFVFSWGKDDFLAMITVFLILAAAWFFLYPKYFFKSFKGRIKKFMHEGSNGKILGEHTLILDDSGLTDISESGKHSTSWENTEKAVELKEHYLIYISSMQACIIPKRSFKSEIQLEEFTRYFERL</sequence>
<organism evidence="3 4">
    <name type="scientific">Metabacillus sediminis</name>
    <dbReference type="NCBI Taxonomy" id="3117746"/>
    <lineage>
        <taxon>Bacteria</taxon>
        <taxon>Bacillati</taxon>
        <taxon>Bacillota</taxon>
        <taxon>Bacilli</taxon>
        <taxon>Bacillales</taxon>
        <taxon>Bacillaceae</taxon>
        <taxon>Metabacillus</taxon>
    </lineage>
</organism>
<gene>
    <name evidence="3" type="ORF">WCV65_02370</name>
</gene>
<feature type="transmembrane region" description="Helical" evidence="1">
    <location>
        <begin position="56"/>
        <end position="78"/>
    </location>
</feature>
<keyword evidence="1" id="KW-0812">Transmembrane</keyword>
<dbReference type="RefSeq" id="WP_338779736.1">
    <property type="nucleotide sequence ID" value="NZ_CP147407.1"/>
</dbReference>
<name>A0ABZ2NIL9_9BACI</name>
<evidence type="ECO:0000259" key="2">
    <source>
        <dbReference type="Pfam" id="PF14317"/>
    </source>
</evidence>
<dbReference type="Pfam" id="PF14317">
    <property type="entry name" value="YcxB"/>
    <property type="match status" value="1"/>
</dbReference>
<keyword evidence="1" id="KW-0472">Membrane</keyword>
<evidence type="ECO:0000256" key="1">
    <source>
        <dbReference type="SAM" id="Phobius"/>
    </source>
</evidence>
<reference evidence="3 4" key="1">
    <citation type="submission" date="2024-02" db="EMBL/GenBank/DDBJ databases">
        <title>Seven novel Bacillus-like species.</title>
        <authorList>
            <person name="Liu G."/>
        </authorList>
    </citation>
    <scope>NUCLEOTIDE SEQUENCE [LARGE SCALE GENOMIC DNA]</scope>
    <source>
        <strain evidence="3 4">FJAT-52054</strain>
    </source>
</reference>
<proteinExistence type="predicted"/>
<feature type="transmembrane region" description="Helical" evidence="1">
    <location>
        <begin position="31"/>
        <end position="50"/>
    </location>
</feature>
<dbReference type="Proteomes" id="UP001377337">
    <property type="component" value="Chromosome"/>
</dbReference>
<evidence type="ECO:0000313" key="4">
    <source>
        <dbReference type="Proteomes" id="UP001377337"/>
    </source>
</evidence>
<protein>
    <submittedName>
        <fullName evidence="3">YcxB family protein</fullName>
    </submittedName>
</protein>
<evidence type="ECO:0000313" key="3">
    <source>
        <dbReference type="EMBL" id="WXB97367.1"/>
    </source>
</evidence>
<feature type="domain" description="YcxB-like C-terminal" evidence="2">
    <location>
        <begin position="105"/>
        <end position="162"/>
    </location>
</feature>
<dbReference type="InterPro" id="IPR025588">
    <property type="entry name" value="YcxB-like_C"/>
</dbReference>
<dbReference type="EMBL" id="CP147407">
    <property type="protein sequence ID" value="WXB97367.1"/>
    <property type="molecule type" value="Genomic_DNA"/>
</dbReference>
<keyword evidence="1" id="KW-1133">Transmembrane helix</keyword>
<accession>A0ABZ2NIL9</accession>